<reference evidence="3" key="2">
    <citation type="submission" date="2020-09" db="EMBL/GenBank/DDBJ databases">
        <authorList>
            <person name="Sun Q."/>
            <person name="Sedlacek I."/>
        </authorList>
    </citation>
    <scope>NUCLEOTIDE SEQUENCE</scope>
    <source>
        <strain evidence="3">CCM 7897</strain>
    </source>
</reference>
<proteinExistence type="predicted"/>
<dbReference type="InterPro" id="IPR024370">
    <property type="entry name" value="PBP_domain"/>
</dbReference>
<dbReference type="Pfam" id="PF12849">
    <property type="entry name" value="PBP_like_2"/>
    <property type="match status" value="1"/>
</dbReference>
<dbReference type="RefSeq" id="WP_188580065.1">
    <property type="nucleotide sequence ID" value="NZ_BMCT01000004.1"/>
</dbReference>
<protein>
    <submittedName>
        <fullName evidence="3">Phosphate ABC transporter substrate-binding protein</fullName>
    </submittedName>
</protein>
<gene>
    <name evidence="3" type="ORF">GCM10007301_30530</name>
</gene>
<sequence length="303" mass="33030">MTRSQHLTLMGNDGMQLLVEQFCALLRETHPDARFHVDLRGSSTAIPALASGASDLAPMSRLPWRGDAATFRSARGYQPTSIRVGYAGHGPRVGAKTPPAIYVHKDNPLAGLAVGDLARVFCPGRPEGDITFWDQLGLEGRWTGRRIHVYGLRDDGKYATGFRDTYLHAPVYVAHYETLDSREAVIRAVADDPFGIGAIGWLETAKVSDAVRILPLSRTAGEAFRTPCLDHVAAGDYPLSAPVAFYFDLPKGGTLTPLIRDFLTLALSGRGQAIVADMTRTREGYVPLCDADLLVERNRLSQL</sequence>
<dbReference type="PANTHER" id="PTHR30570">
    <property type="entry name" value="PERIPLASMIC PHOSPHATE BINDING COMPONENT OF PHOSPHATE ABC TRANSPORTER"/>
    <property type="match status" value="1"/>
</dbReference>
<keyword evidence="4" id="KW-1185">Reference proteome</keyword>
<dbReference type="Gene3D" id="3.40.190.10">
    <property type="entry name" value="Periplasmic binding protein-like II"/>
    <property type="match status" value="2"/>
</dbReference>
<dbReference type="PANTHER" id="PTHR30570:SF6">
    <property type="entry name" value="PHOSPHATE-BINDING PROTEIN PSTS"/>
    <property type="match status" value="1"/>
</dbReference>
<evidence type="ECO:0000256" key="1">
    <source>
        <dbReference type="ARBA" id="ARBA00022729"/>
    </source>
</evidence>
<accession>A0A917C2K2</accession>
<reference evidence="3" key="1">
    <citation type="journal article" date="2014" name="Int. J. Syst. Evol. Microbiol.">
        <title>Complete genome sequence of Corynebacterium casei LMG S-19264T (=DSM 44701T), isolated from a smear-ripened cheese.</title>
        <authorList>
            <consortium name="US DOE Joint Genome Institute (JGI-PGF)"/>
            <person name="Walter F."/>
            <person name="Albersmeier A."/>
            <person name="Kalinowski J."/>
            <person name="Ruckert C."/>
        </authorList>
    </citation>
    <scope>NUCLEOTIDE SEQUENCE</scope>
    <source>
        <strain evidence="3">CCM 7897</strain>
    </source>
</reference>
<keyword evidence="1" id="KW-0732">Signal</keyword>
<feature type="domain" description="PBP" evidence="2">
    <location>
        <begin position="16"/>
        <end position="268"/>
    </location>
</feature>
<evidence type="ECO:0000313" key="3">
    <source>
        <dbReference type="EMBL" id="GGF68744.1"/>
    </source>
</evidence>
<dbReference type="InterPro" id="IPR050811">
    <property type="entry name" value="Phosphate_ABC_transporter"/>
</dbReference>
<comment type="caution">
    <text evidence="3">The sequence shown here is derived from an EMBL/GenBank/DDBJ whole genome shotgun (WGS) entry which is preliminary data.</text>
</comment>
<dbReference type="SUPFAM" id="SSF53850">
    <property type="entry name" value="Periplasmic binding protein-like II"/>
    <property type="match status" value="1"/>
</dbReference>
<dbReference type="Proteomes" id="UP000606044">
    <property type="component" value="Unassembled WGS sequence"/>
</dbReference>
<name>A0A917C2K2_9HYPH</name>
<organism evidence="3 4">
    <name type="scientific">Azorhizobium oxalatiphilum</name>
    <dbReference type="NCBI Taxonomy" id="980631"/>
    <lineage>
        <taxon>Bacteria</taxon>
        <taxon>Pseudomonadati</taxon>
        <taxon>Pseudomonadota</taxon>
        <taxon>Alphaproteobacteria</taxon>
        <taxon>Hyphomicrobiales</taxon>
        <taxon>Xanthobacteraceae</taxon>
        <taxon>Azorhizobium</taxon>
    </lineage>
</organism>
<evidence type="ECO:0000259" key="2">
    <source>
        <dbReference type="Pfam" id="PF12849"/>
    </source>
</evidence>
<dbReference type="AlphaFoldDB" id="A0A917C2K2"/>
<evidence type="ECO:0000313" key="4">
    <source>
        <dbReference type="Proteomes" id="UP000606044"/>
    </source>
</evidence>
<dbReference type="EMBL" id="BMCT01000004">
    <property type="protein sequence ID" value="GGF68744.1"/>
    <property type="molecule type" value="Genomic_DNA"/>
</dbReference>